<feature type="active site" description="Nucleophile" evidence="6">
    <location>
        <position position="235"/>
    </location>
</feature>
<dbReference type="Pfam" id="PF01189">
    <property type="entry name" value="Methyltr_RsmB-F"/>
    <property type="match status" value="1"/>
</dbReference>
<comment type="caution">
    <text evidence="6">Lacks conserved residue(s) required for the propagation of feature annotation.</text>
</comment>
<evidence type="ECO:0000256" key="5">
    <source>
        <dbReference type="ARBA" id="ARBA00022884"/>
    </source>
</evidence>
<dbReference type="CDD" id="cd02440">
    <property type="entry name" value="AdoMet_MTases"/>
    <property type="match status" value="1"/>
</dbReference>
<feature type="binding site" evidence="6">
    <location>
        <position position="137"/>
    </location>
    <ligand>
        <name>S-adenosyl-L-methionine</name>
        <dbReference type="ChEBI" id="CHEBI:59789"/>
    </ligand>
</feature>
<evidence type="ECO:0000256" key="2">
    <source>
        <dbReference type="ARBA" id="ARBA00022603"/>
    </source>
</evidence>
<organism evidence="8 9">
    <name type="scientific">Stygiobacter electus</name>
    <dbReference type="NCBI Taxonomy" id="3032292"/>
    <lineage>
        <taxon>Bacteria</taxon>
        <taxon>Pseudomonadati</taxon>
        <taxon>Ignavibacteriota</taxon>
        <taxon>Ignavibacteria</taxon>
        <taxon>Ignavibacteriales</taxon>
        <taxon>Melioribacteraceae</taxon>
        <taxon>Stygiobacter</taxon>
    </lineage>
</organism>
<dbReference type="InterPro" id="IPR011023">
    <property type="entry name" value="Nop2p"/>
</dbReference>
<dbReference type="Gene3D" id="3.10.450.720">
    <property type="match status" value="1"/>
</dbReference>
<dbReference type="GO" id="GO:0008757">
    <property type="term" value="F:S-adenosylmethionine-dependent methyltransferase activity"/>
    <property type="evidence" value="ECO:0007669"/>
    <property type="project" value="InterPro"/>
</dbReference>
<comment type="caution">
    <text evidence="8">The sequence shown here is derived from an EMBL/GenBank/DDBJ whole genome shotgun (WGS) entry which is preliminary data.</text>
</comment>
<dbReference type="GO" id="GO:0008173">
    <property type="term" value="F:RNA methyltransferase activity"/>
    <property type="evidence" value="ECO:0007669"/>
    <property type="project" value="InterPro"/>
</dbReference>
<keyword evidence="2 6" id="KW-0489">Methyltransferase</keyword>
<feature type="binding site" evidence="6">
    <location>
        <begin position="113"/>
        <end position="119"/>
    </location>
    <ligand>
        <name>S-adenosyl-L-methionine</name>
        <dbReference type="ChEBI" id="CHEBI:59789"/>
    </ligand>
</feature>
<keyword evidence="3 6" id="KW-0808">Transferase</keyword>
<dbReference type="PANTHER" id="PTHR22807:SF30">
    <property type="entry name" value="28S RRNA (CYTOSINE(4447)-C(5))-METHYLTRANSFERASE-RELATED"/>
    <property type="match status" value="1"/>
</dbReference>
<dbReference type="InterPro" id="IPR049560">
    <property type="entry name" value="MeTrfase_RsmB-F_NOP2_cat"/>
</dbReference>
<dbReference type="Gene3D" id="3.40.50.150">
    <property type="entry name" value="Vaccinia Virus protein VP39"/>
    <property type="match status" value="1"/>
</dbReference>
<keyword evidence="4 6" id="KW-0949">S-adenosyl-L-methionine</keyword>
<feature type="binding site" evidence="6">
    <location>
        <position position="182"/>
    </location>
    <ligand>
        <name>S-adenosyl-L-methionine</name>
        <dbReference type="ChEBI" id="CHEBI:59789"/>
    </ligand>
</feature>
<name>A0AAE3NYZ6_9BACT</name>
<dbReference type="SUPFAM" id="SSF53335">
    <property type="entry name" value="S-adenosyl-L-methionine-dependent methyltransferases"/>
    <property type="match status" value="1"/>
</dbReference>
<reference evidence="8" key="1">
    <citation type="submission" date="2023-03" db="EMBL/GenBank/DDBJ databases">
        <title>Stygiobacter electus gen. nov., sp. nov., facultatively anaerobic thermotolerant bacterium of the class Ignavibacteria from a well of Yessentuki mineral water deposit.</title>
        <authorList>
            <person name="Podosokorskaya O.A."/>
            <person name="Elcheninov A.G."/>
            <person name="Petrova N.F."/>
            <person name="Zavarzina D.G."/>
            <person name="Kublanov I.V."/>
            <person name="Merkel A.Y."/>
        </authorList>
    </citation>
    <scope>NUCLEOTIDE SEQUENCE</scope>
    <source>
        <strain evidence="8">09-Me</strain>
    </source>
</reference>
<dbReference type="PRINTS" id="PR02008">
    <property type="entry name" value="RCMTFAMILY"/>
</dbReference>
<sequence>MTLSQNISDYILRNFGREYLENYLTYIQSSSNTYIRLSPFFNSDETIQSLKNYGVQLKQVENIHFAYQVIEGSHLIGKTLDFILGKYYIQSLSSMIPAMILNPSSNDKTIDLCAAPGSKTTQLAEMMNNKGTLIANEISPERVKSLVFNVDKMNLVNFGIIQGKGELLNQIYDNYFDKILVDAPCSALGILQKKNEVSNWWNENRLNSFTELQTRLLVSAIKMCKVGGEIVYSTCTLSIEENELVLNKILKKYPVEIIEIKLPIKSHNAFTQYENEKLDSSIQKAKRIIPWEINSEGFFICKLRKIEKTEKSEIKRLNKDNIQLVDPKSSKIKDKLKILSEYFGIDEVILSKYKYLIKTNDIYFVEKNFESPSLSNFMRIGSKLGSIEKRGYIQLHSLAAQIFRNSITNNIIELDIEQLKIYLKGGTIKKDFSTTGQKVIKFRNDIIGTAVASKDGLKSQFPREYRTQEIIVK</sequence>
<dbReference type="InterPro" id="IPR023267">
    <property type="entry name" value="RCMT"/>
</dbReference>
<dbReference type="Proteomes" id="UP001221302">
    <property type="component" value="Unassembled WGS sequence"/>
</dbReference>
<dbReference type="InterPro" id="IPR029063">
    <property type="entry name" value="SAM-dependent_MTases_sf"/>
</dbReference>
<evidence type="ECO:0000256" key="6">
    <source>
        <dbReference type="PROSITE-ProRule" id="PRU01023"/>
    </source>
</evidence>
<dbReference type="InterPro" id="IPR018314">
    <property type="entry name" value="RsmB/NOL1/NOP2-like_CS"/>
</dbReference>
<evidence type="ECO:0000313" key="8">
    <source>
        <dbReference type="EMBL" id="MDF1611322.1"/>
    </source>
</evidence>
<dbReference type="RefSeq" id="WP_321535088.1">
    <property type="nucleotide sequence ID" value="NZ_JARGDL010000003.1"/>
</dbReference>
<evidence type="ECO:0000256" key="1">
    <source>
        <dbReference type="ARBA" id="ARBA00007494"/>
    </source>
</evidence>
<dbReference type="PANTHER" id="PTHR22807">
    <property type="entry name" value="NOP2 YEAST -RELATED NOL1/NOP2/FMU SUN DOMAIN-CONTAINING"/>
    <property type="match status" value="1"/>
</dbReference>
<dbReference type="NCBIfam" id="TIGR00446">
    <property type="entry name" value="nop2p"/>
    <property type="match status" value="1"/>
</dbReference>
<dbReference type="GO" id="GO:0006396">
    <property type="term" value="P:RNA processing"/>
    <property type="evidence" value="ECO:0007669"/>
    <property type="project" value="InterPro"/>
</dbReference>
<comment type="similarity">
    <text evidence="1 6">Belongs to the class I-like SAM-binding methyltransferase superfamily. RsmB/NOP family.</text>
</comment>
<evidence type="ECO:0000256" key="4">
    <source>
        <dbReference type="ARBA" id="ARBA00022691"/>
    </source>
</evidence>
<proteinExistence type="inferred from homology"/>
<dbReference type="PROSITE" id="PS01153">
    <property type="entry name" value="NOL1_NOP2_SUN"/>
    <property type="match status" value="1"/>
</dbReference>
<accession>A0AAE3NYZ6</accession>
<dbReference type="GO" id="GO:0001510">
    <property type="term" value="P:RNA methylation"/>
    <property type="evidence" value="ECO:0007669"/>
    <property type="project" value="InterPro"/>
</dbReference>
<dbReference type="EMBL" id="JARGDL010000003">
    <property type="protein sequence ID" value="MDF1611322.1"/>
    <property type="molecule type" value="Genomic_DNA"/>
</dbReference>
<feature type="domain" description="SAM-dependent MTase RsmB/NOP-type" evidence="7">
    <location>
        <begin position="23"/>
        <end position="306"/>
    </location>
</feature>
<keyword evidence="9" id="KW-1185">Reference proteome</keyword>
<dbReference type="GO" id="GO:0003723">
    <property type="term" value="F:RNA binding"/>
    <property type="evidence" value="ECO:0007669"/>
    <property type="project" value="UniProtKB-UniRule"/>
</dbReference>
<dbReference type="PROSITE" id="PS51686">
    <property type="entry name" value="SAM_MT_RSMB_NOP"/>
    <property type="match status" value="1"/>
</dbReference>
<protein>
    <submittedName>
        <fullName evidence="8">RsmB/NOP family class I SAM-dependent RNA methyltransferase</fullName>
    </submittedName>
</protein>
<evidence type="ECO:0000256" key="3">
    <source>
        <dbReference type="ARBA" id="ARBA00022679"/>
    </source>
</evidence>
<gene>
    <name evidence="8" type="ORF">P0M35_04105</name>
</gene>
<keyword evidence="5 6" id="KW-0694">RNA-binding</keyword>
<dbReference type="AlphaFoldDB" id="A0AAE3NYZ6"/>
<dbReference type="InterPro" id="IPR001678">
    <property type="entry name" value="MeTrfase_RsmB-F_NOP2_dom"/>
</dbReference>
<evidence type="ECO:0000313" key="9">
    <source>
        <dbReference type="Proteomes" id="UP001221302"/>
    </source>
</evidence>
<evidence type="ECO:0000259" key="7">
    <source>
        <dbReference type="PROSITE" id="PS51686"/>
    </source>
</evidence>